<evidence type="ECO:0000259" key="4">
    <source>
        <dbReference type="PROSITE" id="PS50102"/>
    </source>
</evidence>
<gene>
    <name evidence="5" type="ORF">AYO20_10043</name>
</gene>
<dbReference type="GO" id="GO:0003723">
    <property type="term" value="F:RNA binding"/>
    <property type="evidence" value="ECO:0007669"/>
    <property type="project" value="UniProtKB-UniRule"/>
</dbReference>
<dbReference type="GeneID" id="34593436"/>
<dbReference type="RefSeq" id="XP_022495744.1">
    <property type="nucleotide sequence ID" value="XM_022648307.1"/>
</dbReference>
<dbReference type="Proteomes" id="UP000185904">
    <property type="component" value="Unassembled WGS sequence"/>
</dbReference>
<dbReference type="GO" id="GO:0000398">
    <property type="term" value="P:mRNA splicing, via spliceosome"/>
    <property type="evidence" value="ECO:0007669"/>
    <property type="project" value="TreeGrafter"/>
</dbReference>
<evidence type="ECO:0000256" key="2">
    <source>
        <dbReference type="PROSITE-ProRule" id="PRU00176"/>
    </source>
</evidence>
<accession>A0A178C9H3</accession>
<dbReference type="GO" id="GO:0005654">
    <property type="term" value="C:nucleoplasm"/>
    <property type="evidence" value="ECO:0007669"/>
    <property type="project" value="TreeGrafter"/>
</dbReference>
<feature type="region of interest" description="Disordered" evidence="3">
    <location>
        <begin position="115"/>
        <end position="161"/>
    </location>
</feature>
<comment type="caution">
    <text evidence="5">The sequence shown here is derived from an EMBL/GenBank/DDBJ whole genome shotgun (WGS) entry which is preliminary data.</text>
</comment>
<feature type="compositionally biased region" description="Low complexity" evidence="3">
    <location>
        <begin position="132"/>
        <end position="143"/>
    </location>
</feature>
<organism evidence="5 6">
    <name type="scientific">Fonsecaea nubica</name>
    <dbReference type="NCBI Taxonomy" id="856822"/>
    <lineage>
        <taxon>Eukaryota</taxon>
        <taxon>Fungi</taxon>
        <taxon>Dikarya</taxon>
        <taxon>Ascomycota</taxon>
        <taxon>Pezizomycotina</taxon>
        <taxon>Eurotiomycetes</taxon>
        <taxon>Chaetothyriomycetidae</taxon>
        <taxon>Chaetothyriales</taxon>
        <taxon>Herpotrichiellaceae</taxon>
        <taxon>Fonsecaea</taxon>
    </lineage>
</organism>
<dbReference type="SMART" id="SM00360">
    <property type="entry name" value="RRM"/>
    <property type="match status" value="1"/>
</dbReference>
<evidence type="ECO:0000256" key="1">
    <source>
        <dbReference type="ARBA" id="ARBA00022884"/>
    </source>
</evidence>
<feature type="compositionally biased region" description="Polar residues" evidence="3">
    <location>
        <begin position="115"/>
        <end position="131"/>
    </location>
</feature>
<evidence type="ECO:0000256" key="3">
    <source>
        <dbReference type="SAM" id="MobiDB-lite"/>
    </source>
</evidence>
<dbReference type="OrthoDB" id="252020at2759"/>
<dbReference type="Gene3D" id="3.30.70.330">
    <property type="match status" value="1"/>
</dbReference>
<dbReference type="Pfam" id="PF00076">
    <property type="entry name" value="RRM_1"/>
    <property type="match status" value="1"/>
</dbReference>
<dbReference type="PROSITE" id="PS50102">
    <property type="entry name" value="RRM"/>
    <property type="match status" value="1"/>
</dbReference>
<dbReference type="GO" id="GO:0005737">
    <property type="term" value="C:cytoplasm"/>
    <property type="evidence" value="ECO:0007669"/>
    <property type="project" value="TreeGrafter"/>
</dbReference>
<evidence type="ECO:0000313" key="5">
    <source>
        <dbReference type="EMBL" id="OAL26619.1"/>
    </source>
</evidence>
<dbReference type="SUPFAM" id="SSF54928">
    <property type="entry name" value="RNA-binding domain, RBD"/>
    <property type="match status" value="1"/>
</dbReference>
<name>A0A178C9H3_9EURO</name>
<dbReference type="AlphaFoldDB" id="A0A178C9H3"/>
<proteinExistence type="predicted"/>
<sequence length="161" mass="17881">MDTVGREARAEARRGAGVQVASSKIVVEKLSRNVTEAHLREIFGSYGRIESIDLPLNKQFMTNRGTAYILYDHPSGSESAIAHMHEAQLDGVVISEASAVTIILQILISDTASKTWSTRSKPTTAQKTQPKLQLSEQLQSQQEQEQESVKEQTKIWGKKMN</sequence>
<dbReference type="PANTHER" id="PTHR15481:SF0">
    <property type="entry name" value="LD23870P-RELATED"/>
    <property type="match status" value="1"/>
</dbReference>
<keyword evidence="6" id="KW-1185">Reference proteome</keyword>
<dbReference type="PANTHER" id="PTHR15481">
    <property type="entry name" value="RIBONUCLEIC ACID BINDING PROTEIN S1"/>
    <property type="match status" value="1"/>
</dbReference>
<dbReference type="GO" id="GO:0061574">
    <property type="term" value="C:ASAP complex"/>
    <property type="evidence" value="ECO:0007669"/>
    <property type="project" value="TreeGrafter"/>
</dbReference>
<keyword evidence="1 2" id="KW-0694">RNA-binding</keyword>
<dbReference type="InterPro" id="IPR035979">
    <property type="entry name" value="RBD_domain_sf"/>
</dbReference>
<feature type="domain" description="RRM" evidence="4">
    <location>
        <begin position="23"/>
        <end position="102"/>
    </location>
</feature>
<protein>
    <recommendedName>
        <fullName evidence="4">RRM domain-containing protein</fullName>
    </recommendedName>
</protein>
<dbReference type="InterPro" id="IPR000504">
    <property type="entry name" value="RRM_dom"/>
</dbReference>
<dbReference type="InterPro" id="IPR012677">
    <property type="entry name" value="Nucleotide-bd_a/b_plait_sf"/>
</dbReference>
<evidence type="ECO:0000313" key="6">
    <source>
        <dbReference type="Proteomes" id="UP000185904"/>
    </source>
</evidence>
<dbReference type="EMBL" id="LVCJ01000101">
    <property type="protein sequence ID" value="OAL26619.1"/>
    <property type="molecule type" value="Genomic_DNA"/>
</dbReference>
<reference evidence="5 6" key="1">
    <citation type="submission" date="2016-03" db="EMBL/GenBank/DDBJ databases">
        <title>The draft genome sequence of Fonsecaea nubica causative agent of cutaneous subcutaneous infection in human host.</title>
        <authorList>
            <person name="Costa F."/>
            <person name="Sybren D.H."/>
            <person name="Raittz R.T."/>
            <person name="Weiss V.A."/>
            <person name="Leao A.C."/>
            <person name="Gomes R."/>
            <person name="De Souza E.M."/>
            <person name="Pedrosa F.O."/>
            <person name="Steffens M.B."/>
            <person name="Bombassaro A."/>
            <person name="Tadra-Sfeir M.Z."/>
            <person name="Moreno L.F."/>
            <person name="Najafzadeh M.J."/>
            <person name="Felipe M.S."/>
            <person name="Teixeira M."/>
            <person name="Sun J."/>
            <person name="Xi L."/>
            <person name="Castro M.A."/>
            <person name="Vicente V.A."/>
        </authorList>
    </citation>
    <scope>NUCLEOTIDE SEQUENCE [LARGE SCALE GENOMIC DNA]</scope>
    <source>
        <strain evidence="5 6">CBS 269.64</strain>
    </source>
</reference>